<name>A0A1X6ZU16_9RHOB</name>
<dbReference type="OrthoDB" id="7862860at2"/>
<gene>
    <name evidence="1" type="ORF">RUM8411_02930</name>
</gene>
<keyword evidence="2" id="KW-1185">Reference proteome</keyword>
<dbReference type="RefSeq" id="WP_085823422.1">
    <property type="nucleotide sequence ID" value="NZ_FWFP01000008.1"/>
</dbReference>
<evidence type="ECO:0000313" key="1">
    <source>
        <dbReference type="EMBL" id="SLN59579.1"/>
    </source>
</evidence>
<dbReference type="SUPFAM" id="SSF140566">
    <property type="entry name" value="FlgN-like"/>
    <property type="match status" value="1"/>
</dbReference>
<dbReference type="EMBL" id="FWFP01000008">
    <property type="protein sequence ID" value="SLN59579.1"/>
    <property type="molecule type" value="Genomic_DNA"/>
</dbReference>
<dbReference type="InterPro" id="IPR036679">
    <property type="entry name" value="FlgN-like_sf"/>
</dbReference>
<reference evidence="2" key="1">
    <citation type="submission" date="2017-03" db="EMBL/GenBank/DDBJ databases">
        <authorList>
            <person name="Rodrigo-Torres L."/>
            <person name="Arahal R.D."/>
            <person name="Lucena T."/>
        </authorList>
    </citation>
    <scope>NUCLEOTIDE SEQUENCE [LARGE SCALE GENOMIC DNA]</scope>
    <source>
        <strain evidence="2">CECT 8411</strain>
    </source>
</reference>
<evidence type="ECO:0000313" key="2">
    <source>
        <dbReference type="Proteomes" id="UP000193778"/>
    </source>
</evidence>
<dbReference type="Proteomes" id="UP000193778">
    <property type="component" value="Unassembled WGS sequence"/>
</dbReference>
<organism evidence="1 2">
    <name type="scientific">Ruegeria meonggei</name>
    <dbReference type="NCBI Taxonomy" id="1446476"/>
    <lineage>
        <taxon>Bacteria</taxon>
        <taxon>Pseudomonadati</taxon>
        <taxon>Pseudomonadota</taxon>
        <taxon>Alphaproteobacteria</taxon>
        <taxon>Rhodobacterales</taxon>
        <taxon>Roseobacteraceae</taxon>
        <taxon>Ruegeria</taxon>
    </lineage>
</organism>
<dbReference type="Gene3D" id="1.20.58.300">
    <property type="entry name" value="FlgN-like"/>
    <property type="match status" value="1"/>
</dbReference>
<accession>A0A1X6ZU16</accession>
<proteinExistence type="predicted"/>
<protein>
    <submittedName>
        <fullName evidence="1">FlgN protein</fullName>
    </submittedName>
</protein>
<sequence>MPTKPETDLIRSLEEVLDLERTALVDGDLDRLNQMAPEKEKLIGAVNDMQVFDSDDLMRLQKKVTRNQAQLNSAAEGIRAVAGRMAELRRVRQEFCTYGADGQRSGFSVRGNKKLEKRA</sequence>
<dbReference type="AlphaFoldDB" id="A0A1X6ZU16"/>
<dbReference type="GO" id="GO:0044780">
    <property type="term" value="P:bacterial-type flagellum assembly"/>
    <property type="evidence" value="ECO:0007669"/>
    <property type="project" value="InterPro"/>
</dbReference>